<dbReference type="Proteomes" id="UP000498740">
    <property type="component" value="Unassembled WGS sequence"/>
</dbReference>
<dbReference type="AlphaFoldDB" id="A0A7J0D6S1"/>
<gene>
    <name evidence="1" type="ORF">Smic_84300</name>
</gene>
<reference evidence="1 2" key="1">
    <citation type="submission" date="2020-05" db="EMBL/GenBank/DDBJ databases">
        <title>Whole genome shotgun sequence of Streptomyces microflavus NBRC 13062.</title>
        <authorList>
            <person name="Komaki H."/>
            <person name="Tamura T."/>
        </authorList>
    </citation>
    <scope>NUCLEOTIDE SEQUENCE [LARGE SCALE GENOMIC DNA]</scope>
    <source>
        <strain evidence="1 2">NBRC 13062</strain>
    </source>
</reference>
<evidence type="ECO:0000313" key="1">
    <source>
        <dbReference type="EMBL" id="GFN09874.1"/>
    </source>
</evidence>
<proteinExistence type="predicted"/>
<sequence>MLPSATLQTHTVPSSPVLASQAPTGEIASEFSIFVWPVRVAVQVTRSQTRIAPSVVGAGAPGAVGEIATDIAEPMRLMWLVRAVRVAVQVTGCRVPDPYRWLVTDAGEPGADAP</sequence>
<organism evidence="1 2">
    <name type="scientific">Streptomyces microflavus</name>
    <name type="common">Streptomyces lipmanii</name>
    <dbReference type="NCBI Taxonomy" id="1919"/>
    <lineage>
        <taxon>Bacteria</taxon>
        <taxon>Bacillati</taxon>
        <taxon>Actinomycetota</taxon>
        <taxon>Actinomycetes</taxon>
        <taxon>Kitasatosporales</taxon>
        <taxon>Streptomycetaceae</taxon>
        <taxon>Streptomyces</taxon>
    </lineage>
</organism>
<protein>
    <submittedName>
        <fullName evidence="1">Uncharacterized protein</fullName>
    </submittedName>
</protein>
<comment type="caution">
    <text evidence="1">The sequence shown here is derived from an EMBL/GenBank/DDBJ whole genome shotgun (WGS) entry which is preliminary data.</text>
</comment>
<accession>A0A7J0D6S1</accession>
<name>A0A7J0D6S1_STRMI</name>
<dbReference type="EMBL" id="BLWD01000003">
    <property type="protein sequence ID" value="GFN09874.1"/>
    <property type="molecule type" value="Genomic_DNA"/>
</dbReference>
<evidence type="ECO:0000313" key="2">
    <source>
        <dbReference type="Proteomes" id="UP000498740"/>
    </source>
</evidence>